<feature type="non-terminal residue" evidence="13">
    <location>
        <position position="119"/>
    </location>
</feature>
<keyword evidence="7 11" id="KW-0472">Membrane</keyword>
<evidence type="ECO:0000256" key="2">
    <source>
        <dbReference type="ARBA" id="ARBA00022448"/>
    </source>
</evidence>
<keyword evidence="8" id="KW-0739">Sodium transport</keyword>
<evidence type="ECO:0000256" key="3">
    <source>
        <dbReference type="ARBA" id="ARBA00022692"/>
    </source>
</evidence>
<evidence type="ECO:0000256" key="11">
    <source>
        <dbReference type="SAM" id="Phobius"/>
    </source>
</evidence>
<dbReference type="Pfam" id="PF00999">
    <property type="entry name" value="Na_H_Exchanger"/>
    <property type="match status" value="1"/>
</dbReference>
<dbReference type="GO" id="GO:0005886">
    <property type="term" value="C:plasma membrane"/>
    <property type="evidence" value="ECO:0007669"/>
    <property type="project" value="TreeGrafter"/>
</dbReference>
<dbReference type="GO" id="GO:0098719">
    <property type="term" value="P:sodium ion import across plasma membrane"/>
    <property type="evidence" value="ECO:0007669"/>
    <property type="project" value="TreeGrafter"/>
</dbReference>
<feature type="transmembrane region" description="Helical" evidence="11">
    <location>
        <begin position="12"/>
        <end position="28"/>
    </location>
</feature>
<organism evidence="13 14">
    <name type="scientific">Volvox africanus</name>
    <dbReference type="NCBI Taxonomy" id="51714"/>
    <lineage>
        <taxon>Eukaryota</taxon>
        <taxon>Viridiplantae</taxon>
        <taxon>Chlorophyta</taxon>
        <taxon>core chlorophytes</taxon>
        <taxon>Chlorophyceae</taxon>
        <taxon>CS clade</taxon>
        <taxon>Chlamydomonadales</taxon>
        <taxon>Volvocaceae</taxon>
        <taxon>Volvox</taxon>
    </lineage>
</organism>
<dbReference type="EMBL" id="BNCO01000004">
    <property type="protein sequence ID" value="GIL46764.1"/>
    <property type="molecule type" value="Genomic_DNA"/>
</dbReference>
<dbReference type="InterPro" id="IPR006153">
    <property type="entry name" value="Cation/H_exchanger_TM"/>
</dbReference>
<keyword evidence="14" id="KW-1185">Reference proteome</keyword>
<dbReference type="GO" id="GO:0051453">
    <property type="term" value="P:regulation of intracellular pH"/>
    <property type="evidence" value="ECO:0007669"/>
    <property type="project" value="TreeGrafter"/>
</dbReference>
<evidence type="ECO:0000256" key="10">
    <source>
        <dbReference type="ARBA" id="ARBA00047912"/>
    </source>
</evidence>
<dbReference type="PANTHER" id="PTHR10110:SF197">
    <property type="entry name" value="SODIUM_HYDROGEN EXCHANGER"/>
    <property type="match status" value="1"/>
</dbReference>
<evidence type="ECO:0000256" key="5">
    <source>
        <dbReference type="ARBA" id="ARBA00023053"/>
    </source>
</evidence>
<gene>
    <name evidence="13" type="ORF">Vafri_3669</name>
</gene>
<keyword evidence="6" id="KW-0406">Ion transport</keyword>
<dbReference type="PRINTS" id="PR01084">
    <property type="entry name" value="NAHEXCHNGR"/>
</dbReference>
<feature type="transmembrane region" description="Helical" evidence="11">
    <location>
        <begin position="40"/>
        <end position="57"/>
    </location>
</feature>
<feature type="transmembrane region" description="Helical" evidence="11">
    <location>
        <begin position="77"/>
        <end position="94"/>
    </location>
</feature>
<evidence type="ECO:0000259" key="12">
    <source>
        <dbReference type="Pfam" id="PF00999"/>
    </source>
</evidence>
<evidence type="ECO:0000256" key="7">
    <source>
        <dbReference type="ARBA" id="ARBA00023136"/>
    </source>
</evidence>
<keyword evidence="3 11" id="KW-0812">Transmembrane</keyword>
<proteinExistence type="predicted"/>
<keyword evidence="2" id="KW-0813">Transport</keyword>
<feature type="domain" description="Cation/H+ exchanger transmembrane" evidence="12">
    <location>
        <begin position="28"/>
        <end position="118"/>
    </location>
</feature>
<evidence type="ECO:0000256" key="4">
    <source>
        <dbReference type="ARBA" id="ARBA00022989"/>
    </source>
</evidence>
<evidence type="ECO:0000256" key="8">
    <source>
        <dbReference type="ARBA" id="ARBA00023201"/>
    </source>
</evidence>
<dbReference type="InterPro" id="IPR004709">
    <property type="entry name" value="NaH_exchanger"/>
</dbReference>
<protein>
    <recommendedName>
        <fullName evidence="12">Cation/H+ exchanger transmembrane domain-containing protein</fullName>
    </recommendedName>
</protein>
<comment type="subcellular location">
    <subcellularLocation>
        <location evidence="1">Membrane</location>
        <topology evidence="1">Multi-pass membrane protein</topology>
    </subcellularLocation>
</comment>
<dbReference type="GO" id="GO:0015386">
    <property type="term" value="F:potassium:proton antiporter activity"/>
    <property type="evidence" value="ECO:0007669"/>
    <property type="project" value="TreeGrafter"/>
</dbReference>
<evidence type="ECO:0000256" key="9">
    <source>
        <dbReference type="ARBA" id="ARBA00047524"/>
    </source>
</evidence>
<keyword evidence="4 11" id="KW-1133">Transmembrane helix</keyword>
<evidence type="ECO:0000313" key="14">
    <source>
        <dbReference type="Proteomes" id="UP000747399"/>
    </source>
</evidence>
<evidence type="ECO:0000256" key="1">
    <source>
        <dbReference type="ARBA" id="ARBA00004141"/>
    </source>
</evidence>
<reference evidence="13" key="1">
    <citation type="journal article" date="2021" name="Proc. Natl. Acad. Sci. U.S.A.">
        <title>Three genomes in the algal genus Volvox reveal the fate of a haploid sex-determining region after a transition to homothallism.</title>
        <authorList>
            <person name="Yamamoto K."/>
            <person name="Hamaji T."/>
            <person name="Kawai-Toyooka H."/>
            <person name="Matsuzaki R."/>
            <person name="Takahashi F."/>
            <person name="Nishimura Y."/>
            <person name="Kawachi M."/>
            <person name="Noguchi H."/>
            <person name="Minakuchi Y."/>
            <person name="Umen J.G."/>
            <person name="Toyoda A."/>
            <person name="Nozaki H."/>
        </authorList>
    </citation>
    <scope>NUCLEOTIDE SEQUENCE</scope>
    <source>
        <strain evidence="13">NIES-3780</strain>
    </source>
</reference>
<accession>A0A8J4AS21</accession>
<sequence>MDPTASSALSKSSFLFIVLIAVLLGSGIRRTGFKWATEGSVALLLGMSTGGVMFLYAWLLDPNHRVPRRLVAFDEDVFFQVLLPPIIFSAGFSIKKKLFFRNFLTVMLLGVGGTIFTAA</sequence>
<dbReference type="GO" id="GO:0015385">
    <property type="term" value="F:sodium:proton antiporter activity"/>
    <property type="evidence" value="ECO:0007669"/>
    <property type="project" value="InterPro"/>
</dbReference>
<dbReference type="Proteomes" id="UP000747399">
    <property type="component" value="Unassembled WGS sequence"/>
</dbReference>
<comment type="caution">
    <text evidence="13">The sequence shown here is derived from an EMBL/GenBank/DDBJ whole genome shotgun (WGS) entry which is preliminary data.</text>
</comment>
<evidence type="ECO:0000313" key="13">
    <source>
        <dbReference type="EMBL" id="GIL46764.1"/>
    </source>
</evidence>
<feature type="transmembrane region" description="Helical" evidence="11">
    <location>
        <begin position="99"/>
        <end position="118"/>
    </location>
</feature>
<comment type="catalytic activity">
    <reaction evidence="9">
        <text>Na(+)(in) + H(+)(out) = Na(+)(out) + H(+)(in)</text>
        <dbReference type="Rhea" id="RHEA:29419"/>
        <dbReference type="ChEBI" id="CHEBI:15378"/>
        <dbReference type="ChEBI" id="CHEBI:29101"/>
    </reaction>
</comment>
<dbReference type="AlphaFoldDB" id="A0A8J4AS21"/>
<dbReference type="PANTHER" id="PTHR10110">
    <property type="entry name" value="SODIUM/HYDROGEN EXCHANGER"/>
    <property type="match status" value="1"/>
</dbReference>
<comment type="catalytic activity">
    <reaction evidence="10">
        <text>K(+)(in) + H(+)(out) = K(+)(out) + H(+)(in)</text>
        <dbReference type="Rhea" id="RHEA:29467"/>
        <dbReference type="ChEBI" id="CHEBI:15378"/>
        <dbReference type="ChEBI" id="CHEBI:29103"/>
    </reaction>
</comment>
<evidence type="ECO:0000256" key="6">
    <source>
        <dbReference type="ARBA" id="ARBA00023065"/>
    </source>
</evidence>
<name>A0A8J4AS21_9CHLO</name>
<keyword evidence="5" id="KW-0915">Sodium</keyword>
<dbReference type="InterPro" id="IPR018422">
    <property type="entry name" value="Cation/H_exchanger_CPA1"/>
</dbReference>